<dbReference type="InterPro" id="IPR010266">
    <property type="entry name" value="NnrS"/>
</dbReference>
<comment type="caution">
    <text evidence="2">The sequence shown here is derived from an EMBL/GenBank/DDBJ whole genome shotgun (WGS) entry which is preliminary data.</text>
</comment>
<dbReference type="AlphaFoldDB" id="A0A853HW82"/>
<accession>A0A853HW82</accession>
<organism evidence="2 3">
    <name type="scientific">Spartinivicinus marinus</name>
    <dbReference type="NCBI Taxonomy" id="2994442"/>
    <lineage>
        <taxon>Bacteria</taxon>
        <taxon>Pseudomonadati</taxon>
        <taxon>Pseudomonadota</taxon>
        <taxon>Gammaproteobacteria</taxon>
        <taxon>Oceanospirillales</taxon>
        <taxon>Zooshikellaceae</taxon>
        <taxon>Spartinivicinus</taxon>
    </lineage>
</organism>
<dbReference type="Pfam" id="PF05940">
    <property type="entry name" value="NnrS"/>
    <property type="match status" value="1"/>
</dbReference>
<feature type="transmembrane region" description="Helical" evidence="1">
    <location>
        <begin position="239"/>
        <end position="256"/>
    </location>
</feature>
<keyword evidence="1" id="KW-0472">Membrane</keyword>
<feature type="transmembrane region" description="Helical" evidence="1">
    <location>
        <begin position="90"/>
        <end position="108"/>
    </location>
</feature>
<gene>
    <name evidence="2" type="ORF">H0A36_08285</name>
</gene>
<evidence type="ECO:0000313" key="3">
    <source>
        <dbReference type="Proteomes" id="UP000569732"/>
    </source>
</evidence>
<sequence>MTLPGQNPNQPRLALFNLGFRPFFLGAAVYAVVSIFIWLGLYGLGWSAPTSTINPIAWHAHEMIFGYSLAVIAGFLLTAVKNWTKIQTIYGFKLGLLFCCWLIPRIAILFDQGLLIAAVMDILFILLLASCVLVPIIKVKQWKQLGIMAKLLLMGLANILFYLGAFDIVESGIRWGNYTGLYLIIGLILTMGRRVIPFFIERGVGYPVTLKNYLWLDISSLVIFLLFFISTVFTHYKIIAAWLAALLFVIHLIRIAGWYTRGIWHKPLLWSLYLAYAFIIIGFLLFALSGYHYVSVFLAIHSMAFGGIGLVTLSMMSRVSLGHTGRNVQQPPKLIGLACILLTIGGVIRVFLPILDMSHYVNWIVISQLCWIIAFVFFLIIYTPILIKPRVDHQFG</sequence>
<keyword evidence="1" id="KW-0812">Transmembrane</keyword>
<dbReference type="EMBL" id="JACCKB010000009">
    <property type="protein sequence ID" value="NYZ66010.1"/>
    <property type="molecule type" value="Genomic_DNA"/>
</dbReference>
<feature type="transmembrane region" description="Helical" evidence="1">
    <location>
        <begin position="64"/>
        <end position="83"/>
    </location>
</feature>
<feature type="transmembrane region" description="Helical" evidence="1">
    <location>
        <begin position="293"/>
        <end position="313"/>
    </location>
</feature>
<reference evidence="2 3" key="1">
    <citation type="submission" date="2020-07" db="EMBL/GenBank/DDBJ databases">
        <title>Endozoicomonas sp. nov., isolated from sediment.</title>
        <authorList>
            <person name="Gu T."/>
        </authorList>
    </citation>
    <scope>NUCLEOTIDE SEQUENCE [LARGE SCALE GENOMIC DNA]</scope>
    <source>
        <strain evidence="2 3">SM1973</strain>
    </source>
</reference>
<feature type="transmembrane region" description="Helical" evidence="1">
    <location>
        <begin position="22"/>
        <end position="44"/>
    </location>
</feature>
<feature type="transmembrane region" description="Helical" evidence="1">
    <location>
        <begin position="175"/>
        <end position="192"/>
    </location>
</feature>
<feature type="transmembrane region" description="Helical" evidence="1">
    <location>
        <begin position="360"/>
        <end position="382"/>
    </location>
</feature>
<feature type="transmembrane region" description="Helical" evidence="1">
    <location>
        <begin position="334"/>
        <end position="354"/>
    </location>
</feature>
<proteinExistence type="predicted"/>
<feature type="transmembrane region" description="Helical" evidence="1">
    <location>
        <begin position="114"/>
        <end position="137"/>
    </location>
</feature>
<keyword evidence="1" id="KW-1133">Transmembrane helix</keyword>
<dbReference type="Proteomes" id="UP000569732">
    <property type="component" value="Unassembled WGS sequence"/>
</dbReference>
<protein>
    <submittedName>
        <fullName evidence="2">NnrS family protein</fullName>
    </submittedName>
</protein>
<feature type="transmembrane region" description="Helical" evidence="1">
    <location>
        <begin position="149"/>
        <end position="169"/>
    </location>
</feature>
<name>A0A853HW82_9GAMM</name>
<feature type="transmembrane region" description="Helical" evidence="1">
    <location>
        <begin position="268"/>
        <end position="287"/>
    </location>
</feature>
<keyword evidence="3" id="KW-1185">Reference proteome</keyword>
<evidence type="ECO:0000313" key="2">
    <source>
        <dbReference type="EMBL" id="NYZ66010.1"/>
    </source>
</evidence>
<feature type="transmembrane region" description="Helical" evidence="1">
    <location>
        <begin position="213"/>
        <end position="233"/>
    </location>
</feature>
<evidence type="ECO:0000256" key="1">
    <source>
        <dbReference type="SAM" id="Phobius"/>
    </source>
</evidence>